<evidence type="ECO:0000256" key="5">
    <source>
        <dbReference type="ARBA" id="ARBA00022679"/>
    </source>
</evidence>
<feature type="domain" description="Beta-ketoacyl-[acyl-carrier-protein] synthase III C-terminal" evidence="13">
    <location>
        <begin position="242"/>
        <end position="331"/>
    </location>
</feature>
<keyword evidence="8 12" id="KW-0275">Fatty acid biosynthesis</keyword>
<accession>A0A162G866</accession>
<feature type="region of interest" description="ACP-binding" evidence="12">
    <location>
        <begin position="259"/>
        <end position="263"/>
    </location>
</feature>
<dbReference type="UniPathway" id="UPA00094"/>
<keyword evidence="6 12" id="KW-0276">Fatty acid metabolism</keyword>
<dbReference type="NCBIfam" id="NF006829">
    <property type="entry name" value="PRK09352.1"/>
    <property type="match status" value="1"/>
</dbReference>
<dbReference type="PANTHER" id="PTHR43091">
    <property type="entry name" value="3-OXOACYL-[ACYL-CARRIER-PROTEIN] SYNTHASE"/>
    <property type="match status" value="1"/>
</dbReference>
<evidence type="ECO:0000256" key="2">
    <source>
        <dbReference type="ARBA" id="ARBA00008642"/>
    </source>
</evidence>
<evidence type="ECO:0000259" key="14">
    <source>
        <dbReference type="Pfam" id="PF08545"/>
    </source>
</evidence>
<comment type="function">
    <text evidence="12">Catalyzes the condensation reaction of fatty acid synthesis by the addition to an acyl acceptor of two carbons from malonyl-ACP. Catalyzes the first condensation reaction which initiates fatty acid synthesis and may therefore play a role in governing the total rate of fatty acid production. Possesses both acetoacetyl-ACP synthase and acetyl transacylase activities. Its substrate specificity determines the biosynthesis of branched-chain and/or straight-chain of fatty acids.</text>
</comment>
<comment type="similarity">
    <text evidence="2 12">Belongs to the thiolase-like superfamily. FabH family.</text>
</comment>
<dbReference type="InterPro" id="IPR004655">
    <property type="entry name" value="FabH"/>
</dbReference>
<keyword evidence="5 12" id="KW-0808">Transferase</keyword>
<dbReference type="Proteomes" id="UP000075799">
    <property type="component" value="Unassembled WGS sequence"/>
</dbReference>
<evidence type="ECO:0000259" key="13">
    <source>
        <dbReference type="Pfam" id="PF08541"/>
    </source>
</evidence>
<evidence type="ECO:0000256" key="10">
    <source>
        <dbReference type="ARBA" id="ARBA00023315"/>
    </source>
</evidence>
<dbReference type="PANTHER" id="PTHR43091:SF1">
    <property type="entry name" value="BETA-KETOACYL-[ACYL-CARRIER-PROTEIN] SYNTHASE III, CHLOROPLASTIC"/>
    <property type="match status" value="1"/>
</dbReference>
<comment type="caution">
    <text evidence="15">The sequence shown here is derived from an EMBL/GenBank/DDBJ whole genome shotgun (WGS) entry which is preliminary data.</text>
</comment>
<sequence>MAGMYRSRVSGIGSYLPEKILSNKDLEKMVETNDQWIVERTGIERRHIASEDQATSDLSVIAAKRALEDANLKIEDIDMILVGTVTGDHQMPSTAAYVQAKLGAKNIMAVDLNAACSGFLYGVSIADQFIRTGMYKNVLVIGAEVLSRYMNYKDRETCILFGDGAGAWVVSRAAEGDKNVIESSHLHADGTLAELLILPAGGSRIPQSHEAIDKGLNFMTMKGREIFKNAVRTMALCCQEALEHNKVSPEQVDWIVPHQANKRIIEAVADQFKFPMERVIVYLQETGNTSAASIPLAFDWAVKNGKIKRGQTILLTAFGAGLTSGSILLRY</sequence>
<evidence type="ECO:0000256" key="1">
    <source>
        <dbReference type="ARBA" id="ARBA00005194"/>
    </source>
</evidence>
<gene>
    <name evidence="12" type="primary">fabH</name>
    <name evidence="15" type="ORF">AZI87_11905</name>
</gene>
<dbReference type="NCBIfam" id="TIGR00747">
    <property type="entry name" value="fabH"/>
    <property type="match status" value="1"/>
</dbReference>
<dbReference type="AlphaFoldDB" id="A0A162G866"/>
<keyword evidence="4 12" id="KW-0444">Lipid biosynthesis</keyword>
<keyword evidence="12" id="KW-0963">Cytoplasm</keyword>
<feature type="active site" evidence="12">
    <location>
        <position position="116"/>
    </location>
</feature>
<evidence type="ECO:0000256" key="11">
    <source>
        <dbReference type="ARBA" id="ARBA00051096"/>
    </source>
</evidence>
<dbReference type="RefSeq" id="WP_063207248.1">
    <property type="nucleotide sequence ID" value="NZ_LUKD01000005.1"/>
</dbReference>
<comment type="domain">
    <text evidence="12">The last Arg residue of the ACP-binding site is essential for the weak association between ACP/AcpP and FabH.</text>
</comment>
<evidence type="ECO:0000256" key="3">
    <source>
        <dbReference type="ARBA" id="ARBA00012333"/>
    </source>
</evidence>
<comment type="catalytic activity">
    <reaction evidence="11">
        <text>malonyl-[ACP] + acetyl-CoA + H(+) = 3-oxobutanoyl-[ACP] + CO2 + CoA</text>
        <dbReference type="Rhea" id="RHEA:12080"/>
        <dbReference type="Rhea" id="RHEA-COMP:9623"/>
        <dbReference type="Rhea" id="RHEA-COMP:9625"/>
        <dbReference type="ChEBI" id="CHEBI:15378"/>
        <dbReference type="ChEBI" id="CHEBI:16526"/>
        <dbReference type="ChEBI" id="CHEBI:57287"/>
        <dbReference type="ChEBI" id="CHEBI:57288"/>
        <dbReference type="ChEBI" id="CHEBI:78449"/>
        <dbReference type="ChEBI" id="CHEBI:78450"/>
        <dbReference type="EC" id="2.3.1.180"/>
    </reaction>
    <physiologicalReaction direction="left-to-right" evidence="11">
        <dbReference type="Rhea" id="RHEA:12081"/>
    </physiologicalReaction>
</comment>
<dbReference type="OrthoDB" id="5289049at2"/>
<dbReference type="SUPFAM" id="SSF53901">
    <property type="entry name" value="Thiolase-like"/>
    <property type="match status" value="1"/>
</dbReference>
<comment type="pathway">
    <text evidence="1 12">Lipid metabolism; fatty acid biosynthesis.</text>
</comment>
<dbReference type="Pfam" id="PF08545">
    <property type="entry name" value="ACP_syn_III"/>
    <property type="match status" value="1"/>
</dbReference>
<dbReference type="InterPro" id="IPR013747">
    <property type="entry name" value="ACP_syn_III_C"/>
</dbReference>
<dbReference type="EC" id="2.3.1.180" evidence="3 12"/>
<evidence type="ECO:0000256" key="12">
    <source>
        <dbReference type="HAMAP-Rule" id="MF_01815"/>
    </source>
</evidence>
<feature type="active site" evidence="12">
    <location>
        <position position="258"/>
    </location>
</feature>
<name>A0A162G866_BDEBC</name>
<comment type="subunit">
    <text evidence="12">Homodimer.</text>
</comment>
<reference evidence="15 16" key="1">
    <citation type="submission" date="2016-03" db="EMBL/GenBank/DDBJ databases">
        <authorList>
            <person name="Ploux O."/>
        </authorList>
    </citation>
    <scope>NUCLEOTIDE SEQUENCE [LARGE SCALE GENOMIC DNA]</scope>
    <source>
        <strain evidence="15 16">EC13</strain>
    </source>
</reference>
<organism evidence="15 16">
    <name type="scientific">Bdellovibrio bacteriovorus</name>
    <dbReference type="NCBI Taxonomy" id="959"/>
    <lineage>
        <taxon>Bacteria</taxon>
        <taxon>Pseudomonadati</taxon>
        <taxon>Bdellovibrionota</taxon>
        <taxon>Bdellovibrionia</taxon>
        <taxon>Bdellovibrionales</taxon>
        <taxon>Pseudobdellovibrionaceae</taxon>
        <taxon>Bdellovibrio</taxon>
    </lineage>
</organism>
<dbReference type="CDD" id="cd00830">
    <property type="entry name" value="KAS_III"/>
    <property type="match status" value="1"/>
</dbReference>
<evidence type="ECO:0000256" key="9">
    <source>
        <dbReference type="ARBA" id="ARBA00023268"/>
    </source>
</evidence>
<dbReference type="Gene3D" id="3.40.47.10">
    <property type="match status" value="1"/>
</dbReference>
<evidence type="ECO:0000313" key="16">
    <source>
        <dbReference type="Proteomes" id="UP000075799"/>
    </source>
</evidence>
<dbReference type="EMBL" id="LUKD01000005">
    <property type="protein sequence ID" value="KYG65253.1"/>
    <property type="molecule type" value="Genomic_DNA"/>
</dbReference>
<dbReference type="GO" id="GO:0004315">
    <property type="term" value="F:3-oxoacyl-[acyl-carrier-protein] synthase activity"/>
    <property type="evidence" value="ECO:0007669"/>
    <property type="project" value="InterPro"/>
</dbReference>
<dbReference type="Pfam" id="PF08541">
    <property type="entry name" value="ACP_syn_III_C"/>
    <property type="match status" value="1"/>
</dbReference>
<feature type="domain" description="Beta-ketoacyl-[acyl-carrier-protein] synthase III N-terminal" evidence="14">
    <location>
        <begin position="111"/>
        <end position="190"/>
    </location>
</feature>
<dbReference type="InterPro" id="IPR016039">
    <property type="entry name" value="Thiolase-like"/>
</dbReference>
<comment type="subcellular location">
    <subcellularLocation>
        <location evidence="12">Cytoplasm</location>
    </subcellularLocation>
</comment>
<proteinExistence type="inferred from homology"/>
<keyword evidence="10 12" id="KW-0012">Acyltransferase</keyword>
<keyword evidence="9 12" id="KW-0511">Multifunctional enzyme</keyword>
<dbReference type="GO" id="GO:0006633">
    <property type="term" value="P:fatty acid biosynthetic process"/>
    <property type="evidence" value="ECO:0007669"/>
    <property type="project" value="UniProtKB-UniRule"/>
</dbReference>
<evidence type="ECO:0000313" key="15">
    <source>
        <dbReference type="EMBL" id="KYG65253.1"/>
    </source>
</evidence>
<dbReference type="GO" id="GO:0033818">
    <property type="term" value="F:beta-ketoacyl-acyl-carrier-protein synthase III activity"/>
    <property type="evidence" value="ECO:0007669"/>
    <property type="project" value="UniProtKB-UniRule"/>
</dbReference>
<evidence type="ECO:0000256" key="6">
    <source>
        <dbReference type="ARBA" id="ARBA00022832"/>
    </source>
</evidence>
<protein>
    <recommendedName>
        <fullName evidence="3 12">Beta-ketoacyl-[acyl-carrier-protein] synthase III</fullName>
        <shortName evidence="12">Beta-ketoacyl-ACP synthase III</shortName>
        <shortName evidence="12">KAS III</shortName>
        <ecNumber evidence="3 12">2.3.1.180</ecNumber>
    </recommendedName>
    <alternativeName>
        <fullName evidence="12">3-oxoacyl-[acyl-carrier-protein] synthase 3</fullName>
    </alternativeName>
    <alternativeName>
        <fullName evidence="12">3-oxoacyl-[acyl-carrier-protein] synthase III</fullName>
    </alternativeName>
</protein>
<evidence type="ECO:0000256" key="8">
    <source>
        <dbReference type="ARBA" id="ARBA00023160"/>
    </source>
</evidence>
<feature type="active site" evidence="12">
    <location>
        <position position="288"/>
    </location>
</feature>
<dbReference type="InterPro" id="IPR013751">
    <property type="entry name" value="ACP_syn_III_N"/>
</dbReference>
<keyword evidence="7 12" id="KW-0443">Lipid metabolism</keyword>
<evidence type="ECO:0000256" key="4">
    <source>
        <dbReference type="ARBA" id="ARBA00022516"/>
    </source>
</evidence>
<dbReference type="FunFam" id="3.40.47.10:FF:000004">
    <property type="entry name" value="3-oxoacyl-[acyl-carrier-protein] synthase 3"/>
    <property type="match status" value="1"/>
</dbReference>
<evidence type="ECO:0000256" key="7">
    <source>
        <dbReference type="ARBA" id="ARBA00023098"/>
    </source>
</evidence>
<dbReference type="GO" id="GO:0005737">
    <property type="term" value="C:cytoplasm"/>
    <property type="evidence" value="ECO:0007669"/>
    <property type="project" value="UniProtKB-SubCell"/>
</dbReference>
<dbReference type="HAMAP" id="MF_01815">
    <property type="entry name" value="FabH"/>
    <property type="match status" value="1"/>
</dbReference>